<sequence length="319" mass="32303">MSNSYVLVEYSGDQVLDATADLITAAKVFGAVTAVIVSAPGAHTKLHDQLRAMGADAIVAAEAADLDSRIVLPAVDALSMLAAGAPAPIVLDAGAHGNEIAGRLAARLASGVLCDVVGINADRTAAMSIFGDSIEVTAAVGGSSPIYTVRPGAITATDNAAGAGTFSSFALPAATVKDVKVTNFVPAAKGDRPELTAAKVVVAGGRGVESEDNFHTVVEPLADALGGAVGATRDVVDLGWYPPQFQVGQTGVTVSPDVYIGLGVSGAIQHTSGMQTANKIIVVNNDEDAPFFQIADLGVVGDLHEIVPEVVAEIARRRA</sequence>
<dbReference type="Pfam" id="PF01012">
    <property type="entry name" value="ETF"/>
    <property type="match status" value="1"/>
</dbReference>
<evidence type="ECO:0000256" key="4">
    <source>
        <dbReference type="PIRSR" id="PIRSR000089-1"/>
    </source>
</evidence>
<feature type="domain" description="Electron transfer flavoprotein alpha/beta-subunit N-terminal" evidence="5">
    <location>
        <begin position="4"/>
        <end position="188"/>
    </location>
</feature>
<gene>
    <name evidence="6" type="primary">etfA</name>
    <name evidence="6" type="ORF">CMUST_06500</name>
</gene>
<evidence type="ECO:0000256" key="3">
    <source>
        <dbReference type="ARBA" id="ARBA00025649"/>
    </source>
</evidence>
<dbReference type="AlphaFoldDB" id="A0A0G3GYP9"/>
<dbReference type="SMART" id="SM00893">
    <property type="entry name" value="ETF"/>
    <property type="match status" value="1"/>
</dbReference>
<dbReference type="SUPFAM" id="SSF52402">
    <property type="entry name" value="Adenine nucleotide alpha hydrolases-like"/>
    <property type="match status" value="1"/>
</dbReference>
<keyword evidence="4" id="KW-0274">FAD</keyword>
<feature type="binding site" evidence="4">
    <location>
        <position position="206"/>
    </location>
    <ligand>
        <name>FAD</name>
        <dbReference type="ChEBI" id="CHEBI:57692"/>
    </ligand>
</feature>
<feature type="binding site" evidence="4">
    <location>
        <begin position="232"/>
        <end position="233"/>
    </location>
    <ligand>
        <name>FAD</name>
        <dbReference type="ChEBI" id="CHEBI:57692"/>
    </ligand>
</feature>
<dbReference type="Gene3D" id="3.40.50.1220">
    <property type="entry name" value="TPP-binding domain"/>
    <property type="match status" value="1"/>
</dbReference>
<dbReference type="RefSeq" id="WP_047261811.1">
    <property type="nucleotide sequence ID" value="NZ_CP011542.1"/>
</dbReference>
<dbReference type="InterPro" id="IPR014729">
    <property type="entry name" value="Rossmann-like_a/b/a_fold"/>
</dbReference>
<comment type="cofactor">
    <cofactor evidence="4">
        <name>FAD</name>
        <dbReference type="ChEBI" id="CHEBI:57692"/>
    </cofactor>
    <text evidence="4">Binds 1 FAD per dimer.</text>
</comment>
<dbReference type="Proteomes" id="UP000035199">
    <property type="component" value="Chromosome"/>
</dbReference>
<proteinExistence type="inferred from homology"/>
<evidence type="ECO:0000259" key="5">
    <source>
        <dbReference type="SMART" id="SM00893"/>
    </source>
</evidence>
<evidence type="ECO:0000256" key="2">
    <source>
        <dbReference type="ARBA" id="ARBA00011355"/>
    </source>
</evidence>
<keyword evidence="4" id="KW-0285">Flavoprotein</keyword>
<dbReference type="GO" id="GO:0050660">
    <property type="term" value="F:flavin adenine dinucleotide binding"/>
    <property type="evidence" value="ECO:0007669"/>
    <property type="project" value="InterPro"/>
</dbReference>
<dbReference type="SUPFAM" id="SSF52467">
    <property type="entry name" value="DHS-like NAD/FAD-binding domain"/>
    <property type="match status" value="1"/>
</dbReference>
<feature type="binding site" evidence="4">
    <location>
        <position position="284"/>
    </location>
    <ligand>
        <name>FAD</name>
        <dbReference type="ChEBI" id="CHEBI:57692"/>
    </ligand>
</feature>
<keyword evidence="7" id="KW-1185">Reference proteome</keyword>
<accession>A0A0G3GYP9</accession>
<evidence type="ECO:0000313" key="7">
    <source>
        <dbReference type="Proteomes" id="UP000035199"/>
    </source>
</evidence>
<dbReference type="GO" id="GO:0009055">
    <property type="term" value="F:electron transfer activity"/>
    <property type="evidence" value="ECO:0007669"/>
    <property type="project" value="InterPro"/>
</dbReference>
<dbReference type="InterPro" id="IPR029035">
    <property type="entry name" value="DHS-like_NAD/FAD-binding_dom"/>
</dbReference>
<reference evidence="7" key="2">
    <citation type="submission" date="2015-05" db="EMBL/GenBank/DDBJ databases">
        <title>Complete genome sequence of Corynebacterium mustelae DSM 45274, isolated from various tissues of a male ferret with lethal sepsis.</title>
        <authorList>
            <person name="Ruckert C."/>
            <person name="Albersmeier A."/>
            <person name="Winkler A."/>
            <person name="Tauch A."/>
        </authorList>
    </citation>
    <scope>NUCLEOTIDE SEQUENCE [LARGE SCALE GENOMIC DNA]</scope>
    <source>
        <strain evidence="7">DSM 45274</strain>
    </source>
</reference>
<name>A0A0G3GYP9_9CORY</name>
<dbReference type="OrthoDB" id="9770286at2"/>
<dbReference type="InterPro" id="IPR001308">
    <property type="entry name" value="ETF_a/FixB"/>
</dbReference>
<dbReference type="InterPro" id="IPR014731">
    <property type="entry name" value="ETF_asu_C"/>
</dbReference>
<dbReference type="KEGG" id="cmv:CMUST_06500"/>
<dbReference type="PIRSF" id="PIRSF000089">
    <property type="entry name" value="Electra_flavoP_a"/>
    <property type="match status" value="1"/>
</dbReference>
<feature type="binding site" evidence="4">
    <location>
        <begin position="263"/>
        <end position="270"/>
    </location>
    <ligand>
        <name>FAD</name>
        <dbReference type="ChEBI" id="CHEBI:57692"/>
    </ligand>
</feature>
<comment type="function">
    <text evidence="3">The electron transfer flavoprotein serves as a specific electron acceptor for other dehydrogenases. It transfers the electrons to the main respiratory chain via ETF-ubiquinone oxidoreductase (ETF dehydrogenase).</text>
</comment>
<comment type="similarity">
    <text evidence="1">Belongs to the ETF alpha-subunit/FixB family.</text>
</comment>
<dbReference type="Pfam" id="PF00766">
    <property type="entry name" value="ETF_alpha"/>
    <property type="match status" value="1"/>
</dbReference>
<dbReference type="PATRIC" id="fig|571915.4.peg.1381"/>
<dbReference type="Gene3D" id="3.40.50.620">
    <property type="entry name" value="HUPs"/>
    <property type="match status" value="1"/>
</dbReference>
<feature type="binding site" evidence="4">
    <location>
        <begin position="246"/>
        <end position="250"/>
    </location>
    <ligand>
        <name>FAD</name>
        <dbReference type="ChEBI" id="CHEBI:57692"/>
    </ligand>
</feature>
<reference evidence="6 7" key="1">
    <citation type="journal article" date="2015" name="Genome Announc.">
        <title>Complete Genome Sequence of the Type Strain Corynebacterium mustelae DSM 45274, Isolated from Various Tissues of a Male Ferret with Lethal Sepsis.</title>
        <authorList>
            <person name="Ruckert C."/>
            <person name="Eimer J."/>
            <person name="Winkler A."/>
            <person name="Tauch A."/>
        </authorList>
    </citation>
    <scope>NUCLEOTIDE SEQUENCE [LARGE SCALE GENOMIC DNA]</scope>
    <source>
        <strain evidence="6 7">DSM 45274</strain>
    </source>
</reference>
<dbReference type="PANTHER" id="PTHR43153">
    <property type="entry name" value="ELECTRON TRANSFER FLAVOPROTEIN ALPHA"/>
    <property type="match status" value="1"/>
</dbReference>
<protein>
    <submittedName>
        <fullName evidence="6">Electron transfer flavoprotein alpha subunit apoprotein</fullName>
    </submittedName>
</protein>
<dbReference type="STRING" id="571915.CMUST_06500"/>
<evidence type="ECO:0000256" key="1">
    <source>
        <dbReference type="ARBA" id="ARBA00005817"/>
    </source>
</evidence>
<dbReference type="EMBL" id="CP011542">
    <property type="protein sequence ID" value="AKK05635.1"/>
    <property type="molecule type" value="Genomic_DNA"/>
</dbReference>
<comment type="subunit">
    <text evidence="2">Heterodimer of an alpha and a beta subunit.</text>
</comment>
<dbReference type="GO" id="GO:0033539">
    <property type="term" value="P:fatty acid beta-oxidation using acyl-CoA dehydrogenase"/>
    <property type="evidence" value="ECO:0007669"/>
    <property type="project" value="TreeGrafter"/>
</dbReference>
<evidence type="ECO:0000313" key="6">
    <source>
        <dbReference type="EMBL" id="AKK05635.1"/>
    </source>
</evidence>
<dbReference type="PANTHER" id="PTHR43153:SF1">
    <property type="entry name" value="ELECTRON TRANSFER FLAVOPROTEIN SUBUNIT ALPHA, MITOCHONDRIAL"/>
    <property type="match status" value="1"/>
</dbReference>
<dbReference type="InterPro" id="IPR014730">
    <property type="entry name" value="ETF_a/b_N"/>
</dbReference>
<organism evidence="6 7">
    <name type="scientific">Corynebacterium mustelae</name>
    <dbReference type="NCBI Taxonomy" id="571915"/>
    <lineage>
        <taxon>Bacteria</taxon>
        <taxon>Bacillati</taxon>
        <taxon>Actinomycetota</taxon>
        <taxon>Actinomycetes</taxon>
        <taxon>Mycobacteriales</taxon>
        <taxon>Corynebacteriaceae</taxon>
        <taxon>Corynebacterium</taxon>
    </lineage>
</organism>